<dbReference type="SMART" id="SM00986">
    <property type="entry name" value="UDG"/>
    <property type="match status" value="1"/>
</dbReference>
<dbReference type="AlphaFoldDB" id="A0A1T4MZF0"/>
<dbReference type="CDD" id="cd10033">
    <property type="entry name" value="UDG_like"/>
    <property type="match status" value="1"/>
</dbReference>
<accession>A0A1T4MZF0</accession>
<dbReference type="STRING" id="1121925.SAMN02746011_01592"/>
<proteinExistence type="predicted"/>
<dbReference type="InterPro" id="IPR036895">
    <property type="entry name" value="Uracil-DNA_glycosylase-like_sf"/>
</dbReference>
<gene>
    <name evidence="2" type="ORF">SAMN02746011_01592</name>
</gene>
<reference evidence="3" key="1">
    <citation type="submission" date="2017-02" db="EMBL/GenBank/DDBJ databases">
        <authorList>
            <person name="Varghese N."/>
            <person name="Submissions S."/>
        </authorList>
    </citation>
    <scope>NUCLEOTIDE SEQUENCE [LARGE SCALE GENOMIC DNA]</scope>
    <source>
        <strain evidence="3">DSM 15739</strain>
    </source>
</reference>
<dbReference type="InterPro" id="IPR005122">
    <property type="entry name" value="Uracil-DNA_glycosylase-like"/>
</dbReference>
<dbReference type="PANTHER" id="PTHR42160">
    <property type="entry name" value="URACIL-DNA GLYCOSYLASE SUPERFAMILY PROTEIN"/>
    <property type="match status" value="1"/>
</dbReference>
<keyword evidence="3" id="KW-1185">Reference proteome</keyword>
<name>A0A1T4MZF0_9LACT</name>
<protein>
    <submittedName>
        <fullName evidence="2">Uracil-DNA glycosylase</fullName>
    </submittedName>
</protein>
<dbReference type="SMART" id="SM00987">
    <property type="entry name" value="UreE_C"/>
    <property type="match status" value="1"/>
</dbReference>
<dbReference type="EMBL" id="FUWO01000015">
    <property type="protein sequence ID" value="SJZ72145.1"/>
    <property type="molecule type" value="Genomic_DNA"/>
</dbReference>
<evidence type="ECO:0000313" key="3">
    <source>
        <dbReference type="Proteomes" id="UP000189941"/>
    </source>
</evidence>
<dbReference type="InterPro" id="IPR047124">
    <property type="entry name" value="HI_0220.2"/>
</dbReference>
<evidence type="ECO:0000313" key="2">
    <source>
        <dbReference type="EMBL" id="SJZ72145.1"/>
    </source>
</evidence>
<dbReference type="RefSeq" id="WP_200803016.1">
    <property type="nucleotide sequence ID" value="NZ_FUWO01000015.1"/>
</dbReference>
<dbReference type="SUPFAM" id="SSF52141">
    <property type="entry name" value="Uracil-DNA glycosylase-like"/>
    <property type="match status" value="1"/>
</dbReference>
<dbReference type="Pfam" id="PF03167">
    <property type="entry name" value="UDG"/>
    <property type="match status" value="1"/>
</dbReference>
<dbReference type="Proteomes" id="UP000189941">
    <property type="component" value="Unassembled WGS sequence"/>
</dbReference>
<evidence type="ECO:0000259" key="1">
    <source>
        <dbReference type="SMART" id="SM00986"/>
    </source>
</evidence>
<organism evidence="2 3">
    <name type="scientific">Globicatella sulfidifaciens DSM 15739</name>
    <dbReference type="NCBI Taxonomy" id="1121925"/>
    <lineage>
        <taxon>Bacteria</taxon>
        <taxon>Bacillati</taxon>
        <taxon>Bacillota</taxon>
        <taxon>Bacilli</taxon>
        <taxon>Lactobacillales</taxon>
        <taxon>Aerococcaceae</taxon>
        <taxon>Globicatella</taxon>
    </lineage>
</organism>
<dbReference type="PANTHER" id="PTHR42160:SF1">
    <property type="entry name" value="URACIL-DNA GLYCOSYLASE SUPERFAMILY PROTEIN"/>
    <property type="match status" value="1"/>
</dbReference>
<feature type="domain" description="Uracil-DNA glycosylase-like" evidence="1">
    <location>
        <begin position="32"/>
        <end position="189"/>
    </location>
</feature>
<dbReference type="Gene3D" id="3.40.470.10">
    <property type="entry name" value="Uracil-DNA glycosylase-like domain"/>
    <property type="match status" value="1"/>
</dbReference>
<sequence length="197" mass="23032">MYQHNHAIKQVVQEIMADEMNQVYSEEEIEPLFMAPSTAKILLVGQAPGRLAQESRQTFNDPSGDRLRSWLGVSREVFYESGKFGIVPMDFYFPGKGKSGDKPPRKGFAEKWHPKLLELMPDIELIILIGAYSQKYYLGKQGKRTLTETVRHYQEYLPKYLPLVHPSPLNIRWMKRNPWFEEDVIPELQHRVKEILE</sequence>